<evidence type="ECO:0000256" key="10">
    <source>
        <dbReference type="ARBA" id="ARBA00023180"/>
    </source>
</evidence>
<keyword evidence="4" id="KW-0328">Glycosyltransferase</keyword>
<dbReference type="GeneID" id="106169021"/>
<dbReference type="InParanoid" id="A0A1S3J0I6"/>
<dbReference type="STRING" id="7574.A0A1S3J0I6"/>
<dbReference type="GO" id="GO:0005975">
    <property type="term" value="P:carbohydrate metabolic process"/>
    <property type="evidence" value="ECO:0007669"/>
    <property type="project" value="InterPro"/>
</dbReference>
<feature type="domain" description="Galactosyltransferase N-terminal" evidence="13">
    <location>
        <begin position="1"/>
        <end position="62"/>
    </location>
</feature>
<comment type="pathway">
    <text evidence="2">Protein modification; protein glycosylation.</text>
</comment>
<evidence type="ECO:0000256" key="3">
    <source>
        <dbReference type="ARBA" id="ARBA00005735"/>
    </source>
</evidence>
<dbReference type="OrthoDB" id="6020664at2759"/>
<feature type="domain" description="Galactosyltransferase C-terminal" evidence="12">
    <location>
        <begin position="69"/>
        <end position="144"/>
    </location>
</feature>
<dbReference type="AlphaFoldDB" id="A0A1S3J0I6"/>
<comment type="similarity">
    <text evidence="3">Belongs to the glycosyltransferase 7 family.</text>
</comment>
<gene>
    <name evidence="15" type="primary">LOC106169021</name>
</gene>
<keyword evidence="14" id="KW-1185">Reference proteome</keyword>
<reference evidence="15" key="1">
    <citation type="submission" date="2025-08" db="UniProtKB">
        <authorList>
            <consortium name="RefSeq"/>
        </authorList>
    </citation>
    <scope>IDENTIFICATION</scope>
    <source>
        <tissue evidence="15">Gonads</tissue>
    </source>
</reference>
<dbReference type="UniPathway" id="UPA00378"/>
<evidence type="ECO:0000256" key="5">
    <source>
        <dbReference type="ARBA" id="ARBA00022679"/>
    </source>
</evidence>
<keyword evidence="9" id="KW-0472">Membrane</keyword>
<dbReference type="GO" id="GO:0005794">
    <property type="term" value="C:Golgi apparatus"/>
    <property type="evidence" value="ECO:0007669"/>
    <property type="project" value="TreeGrafter"/>
</dbReference>
<dbReference type="Pfam" id="PF13733">
    <property type="entry name" value="Glyco_transf_7N"/>
    <property type="match status" value="1"/>
</dbReference>
<dbReference type="GO" id="GO:0030166">
    <property type="term" value="P:proteoglycan biosynthetic process"/>
    <property type="evidence" value="ECO:0007669"/>
    <property type="project" value="TreeGrafter"/>
</dbReference>
<evidence type="ECO:0000256" key="6">
    <source>
        <dbReference type="ARBA" id="ARBA00022692"/>
    </source>
</evidence>
<keyword evidence="10" id="KW-0325">Glycoprotein</keyword>
<evidence type="ECO:0000313" key="14">
    <source>
        <dbReference type="Proteomes" id="UP000085678"/>
    </source>
</evidence>
<dbReference type="PANTHER" id="PTHR19300">
    <property type="entry name" value="BETA-1,4-GALACTOSYLTRANSFERASE"/>
    <property type="match status" value="1"/>
</dbReference>
<keyword evidence="6" id="KW-0812">Transmembrane</keyword>
<dbReference type="InterPro" id="IPR003859">
    <property type="entry name" value="Galactosyl_T"/>
</dbReference>
<dbReference type="Pfam" id="PF02709">
    <property type="entry name" value="Glyco_transf_7C"/>
    <property type="match status" value="1"/>
</dbReference>
<evidence type="ECO:0000313" key="15">
    <source>
        <dbReference type="RefSeq" id="XP_013403761.1"/>
    </source>
</evidence>
<protein>
    <submittedName>
        <fullName evidence="15">Beta-1,4-galactosyltransferase 7-like</fullName>
    </submittedName>
</protein>
<sequence>MHNFLSKKKIRHTIFIINQADGLRFNRGSLINIGYLVSKKEGCDYIAMHDVDLLPLNPELSYDFPEEGPFHVSSPWLHPLYHYKTFVGGILLLRNEHFQLVNGLSNRYWGWGREDDEFYVRIKQAKLNIFRPANFTTGYHTFKHIHDRKKRKRDMKKTPDQKETARHRDYETGVDNVQYEVDSIRYMEVDGSPFTVVNVVLICDLTVTPWCEPLDVQANSLKRKSVG</sequence>
<dbReference type="GO" id="GO:0046525">
    <property type="term" value="F:xylosylprotein 4-beta-galactosyltransferase activity"/>
    <property type="evidence" value="ECO:0007669"/>
    <property type="project" value="TreeGrafter"/>
</dbReference>
<feature type="region of interest" description="Disordered" evidence="11">
    <location>
        <begin position="148"/>
        <end position="169"/>
    </location>
</feature>
<dbReference type="RefSeq" id="XP_013403761.1">
    <property type="nucleotide sequence ID" value="XM_013548307.2"/>
</dbReference>
<feature type="compositionally biased region" description="Basic and acidic residues" evidence="11">
    <location>
        <begin position="156"/>
        <end position="169"/>
    </location>
</feature>
<evidence type="ECO:0000259" key="13">
    <source>
        <dbReference type="Pfam" id="PF13733"/>
    </source>
</evidence>
<proteinExistence type="inferred from homology"/>
<dbReference type="PANTHER" id="PTHR19300:SF30">
    <property type="entry name" value="BETA-1,4-GALACTOSYLTRANSFERASE 7"/>
    <property type="match status" value="1"/>
</dbReference>
<evidence type="ECO:0000259" key="12">
    <source>
        <dbReference type="Pfam" id="PF02709"/>
    </source>
</evidence>
<name>A0A1S3J0I6_LINAN</name>
<keyword evidence="5" id="KW-0808">Transferase</keyword>
<accession>A0A1S3J0I6</accession>
<dbReference type="GO" id="GO:0016020">
    <property type="term" value="C:membrane"/>
    <property type="evidence" value="ECO:0007669"/>
    <property type="project" value="UniProtKB-SubCell"/>
</dbReference>
<evidence type="ECO:0000256" key="4">
    <source>
        <dbReference type="ARBA" id="ARBA00022676"/>
    </source>
</evidence>
<comment type="subcellular location">
    <subcellularLocation>
        <location evidence="1">Membrane</location>
        <topology evidence="1">Single-pass type II membrane protein</topology>
    </subcellularLocation>
</comment>
<dbReference type="InterPro" id="IPR027791">
    <property type="entry name" value="Galactosyl_T_C"/>
</dbReference>
<evidence type="ECO:0000256" key="7">
    <source>
        <dbReference type="ARBA" id="ARBA00022968"/>
    </source>
</evidence>
<dbReference type="InterPro" id="IPR027995">
    <property type="entry name" value="Galactosyl_T_N"/>
</dbReference>
<dbReference type="InterPro" id="IPR029044">
    <property type="entry name" value="Nucleotide-diphossugar_trans"/>
</dbReference>
<dbReference type="KEGG" id="lak:106169021"/>
<keyword evidence="7" id="KW-0735">Signal-anchor</keyword>
<evidence type="ECO:0000256" key="9">
    <source>
        <dbReference type="ARBA" id="ARBA00023136"/>
    </source>
</evidence>
<dbReference type="Gene3D" id="3.90.550.10">
    <property type="entry name" value="Spore Coat Polysaccharide Biosynthesis Protein SpsA, Chain A"/>
    <property type="match status" value="1"/>
</dbReference>
<organism evidence="14 15">
    <name type="scientific">Lingula anatina</name>
    <name type="common">Brachiopod</name>
    <name type="synonym">Lingula unguis</name>
    <dbReference type="NCBI Taxonomy" id="7574"/>
    <lineage>
        <taxon>Eukaryota</taxon>
        <taxon>Metazoa</taxon>
        <taxon>Spiralia</taxon>
        <taxon>Lophotrochozoa</taxon>
        <taxon>Brachiopoda</taxon>
        <taxon>Linguliformea</taxon>
        <taxon>Lingulata</taxon>
        <taxon>Lingulida</taxon>
        <taxon>Linguloidea</taxon>
        <taxon>Lingulidae</taxon>
        <taxon>Lingula</taxon>
    </lineage>
</organism>
<evidence type="ECO:0000256" key="2">
    <source>
        <dbReference type="ARBA" id="ARBA00004922"/>
    </source>
</evidence>
<dbReference type="PRINTS" id="PR02050">
    <property type="entry name" value="B14GALTRFASE"/>
</dbReference>
<dbReference type="Proteomes" id="UP000085678">
    <property type="component" value="Unplaced"/>
</dbReference>
<keyword evidence="8" id="KW-1133">Transmembrane helix</keyword>
<evidence type="ECO:0000256" key="8">
    <source>
        <dbReference type="ARBA" id="ARBA00022989"/>
    </source>
</evidence>
<evidence type="ECO:0000256" key="1">
    <source>
        <dbReference type="ARBA" id="ARBA00004606"/>
    </source>
</evidence>
<dbReference type="SUPFAM" id="SSF53448">
    <property type="entry name" value="Nucleotide-diphospho-sugar transferases"/>
    <property type="match status" value="1"/>
</dbReference>
<dbReference type="FunCoup" id="A0A1S3J0I6">
    <property type="interactions" value="1622"/>
</dbReference>
<evidence type="ECO:0000256" key="11">
    <source>
        <dbReference type="SAM" id="MobiDB-lite"/>
    </source>
</evidence>